<evidence type="ECO:0000313" key="2">
    <source>
        <dbReference type="Proteomes" id="UP000760494"/>
    </source>
</evidence>
<dbReference type="Proteomes" id="UP000760494">
    <property type="component" value="Unassembled WGS sequence"/>
</dbReference>
<evidence type="ECO:0000313" key="1">
    <source>
        <dbReference type="EMBL" id="VTT57904.1"/>
    </source>
</evidence>
<organism evidence="1 2">
    <name type="scientific">Fusarium fujikuroi</name>
    <name type="common">Bakanae and foot rot disease fungus</name>
    <name type="synonym">Gibberella fujikuroi</name>
    <dbReference type="NCBI Taxonomy" id="5127"/>
    <lineage>
        <taxon>Eukaryota</taxon>
        <taxon>Fungi</taxon>
        <taxon>Dikarya</taxon>
        <taxon>Ascomycota</taxon>
        <taxon>Pezizomycotina</taxon>
        <taxon>Sordariomycetes</taxon>
        <taxon>Hypocreomycetidae</taxon>
        <taxon>Hypocreales</taxon>
        <taxon>Nectriaceae</taxon>
        <taxon>Fusarium</taxon>
        <taxon>Fusarium fujikuroi species complex</taxon>
    </lineage>
</organism>
<dbReference type="AlphaFoldDB" id="A0A9Q9RA45"/>
<comment type="caution">
    <text evidence="1">The sequence shown here is derived from an EMBL/GenBank/DDBJ whole genome shotgun (WGS) entry which is preliminary data.</text>
</comment>
<dbReference type="EMBL" id="CABFJX010000013">
    <property type="protein sequence ID" value="VTT57904.1"/>
    <property type="molecule type" value="Genomic_DNA"/>
</dbReference>
<reference evidence="1" key="1">
    <citation type="submission" date="2019-05" db="EMBL/GenBank/DDBJ databases">
        <authorList>
            <person name="Piombo E."/>
        </authorList>
    </citation>
    <scope>NUCLEOTIDE SEQUENCE</scope>
    <source>
        <strain evidence="1">C2S</strain>
    </source>
</reference>
<sequence length="113" mass="12462">MTDSISGYQAISSSWLEQQNVVASKNDSSQLRQQKEKQAGWVWTCCACRAANIESSITGCSGCNQSRCQHCEVKDKQSENDSQISIGEGGLPSEKYLNEVAYLFSLMRITGRS</sequence>
<gene>
    <name evidence="1" type="ORF">C2S_3537</name>
</gene>
<accession>A0A9Q9RA45</accession>
<protein>
    <submittedName>
        <fullName evidence="1">Uncharacterized protein</fullName>
    </submittedName>
</protein>
<name>A0A9Q9RA45_FUSFU</name>
<proteinExistence type="predicted"/>